<evidence type="ECO:0000313" key="1">
    <source>
        <dbReference type="EMBL" id="MBW0570236.1"/>
    </source>
</evidence>
<name>A0A9Q3JY82_9BASI</name>
<dbReference type="Proteomes" id="UP000765509">
    <property type="component" value="Unassembled WGS sequence"/>
</dbReference>
<dbReference type="EMBL" id="AVOT02085858">
    <property type="protein sequence ID" value="MBW0570236.1"/>
    <property type="molecule type" value="Genomic_DNA"/>
</dbReference>
<proteinExistence type="predicted"/>
<keyword evidence="2" id="KW-1185">Reference proteome</keyword>
<dbReference type="OrthoDB" id="2595244at2759"/>
<dbReference type="AlphaFoldDB" id="A0A9Q3JY82"/>
<protein>
    <submittedName>
        <fullName evidence="1">Uncharacterized protein</fullName>
    </submittedName>
</protein>
<organism evidence="1 2">
    <name type="scientific">Austropuccinia psidii MF-1</name>
    <dbReference type="NCBI Taxonomy" id="1389203"/>
    <lineage>
        <taxon>Eukaryota</taxon>
        <taxon>Fungi</taxon>
        <taxon>Dikarya</taxon>
        <taxon>Basidiomycota</taxon>
        <taxon>Pucciniomycotina</taxon>
        <taxon>Pucciniomycetes</taxon>
        <taxon>Pucciniales</taxon>
        <taxon>Sphaerophragmiaceae</taxon>
        <taxon>Austropuccinia</taxon>
    </lineage>
</organism>
<comment type="caution">
    <text evidence="1">The sequence shown here is derived from an EMBL/GenBank/DDBJ whole genome shotgun (WGS) entry which is preliminary data.</text>
</comment>
<gene>
    <name evidence="1" type="ORF">O181_109951</name>
</gene>
<evidence type="ECO:0000313" key="2">
    <source>
        <dbReference type="Proteomes" id="UP000765509"/>
    </source>
</evidence>
<accession>A0A9Q3JY82</accession>
<reference evidence="1" key="1">
    <citation type="submission" date="2021-03" db="EMBL/GenBank/DDBJ databases">
        <title>Draft genome sequence of rust myrtle Austropuccinia psidii MF-1, a brazilian biotype.</title>
        <authorList>
            <person name="Quecine M.C."/>
            <person name="Pachon D.M.R."/>
            <person name="Bonatelli M.L."/>
            <person name="Correr F.H."/>
            <person name="Franceschini L.M."/>
            <person name="Leite T.F."/>
            <person name="Margarido G.R.A."/>
            <person name="Almeida C.A."/>
            <person name="Ferrarezi J.A."/>
            <person name="Labate C.A."/>
        </authorList>
    </citation>
    <scope>NUCLEOTIDE SEQUENCE</scope>
    <source>
        <strain evidence="1">MF-1</strain>
    </source>
</reference>
<sequence length="78" mass="8725">MIRRVCAYGLDFKDYDGFIHDSCTLIPALELAYKTPIHASTGKTPVMLEKGWNPKIPVDTLKEDLVDIHPTASRLIIA</sequence>